<dbReference type="AlphaFoldDB" id="A0A151X2Q0"/>
<dbReference type="STRING" id="64791.A0A151X2Q0"/>
<dbReference type="EMBL" id="KQ982566">
    <property type="protein sequence ID" value="KYQ54717.1"/>
    <property type="molecule type" value="Genomic_DNA"/>
</dbReference>
<proteinExistence type="predicted"/>
<evidence type="ECO:0000313" key="2">
    <source>
        <dbReference type="Proteomes" id="UP000075809"/>
    </source>
</evidence>
<organism evidence="1 2">
    <name type="scientific">Mycetomoellerius zeteki</name>
    <dbReference type="NCBI Taxonomy" id="64791"/>
    <lineage>
        <taxon>Eukaryota</taxon>
        <taxon>Metazoa</taxon>
        <taxon>Ecdysozoa</taxon>
        <taxon>Arthropoda</taxon>
        <taxon>Hexapoda</taxon>
        <taxon>Insecta</taxon>
        <taxon>Pterygota</taxon>
        <taxon>Neoptera</taxon>
        <taxon>Endopterygota</taxon>
        <taxon>Hymenoptera</taxon>
        <taxon>Apocrita</taxon>
        <taxon>Aculeata</taxon>
        <taxon>Formicoidea</taxon>
        <taxon>Formicidae</taxon>
        <taxon>Myrmicinae</taxon>
        <taxon>Mycetomoellerius</taxon>
    </lineage>
</organism>
<reference evidence="1 2" key="1">
    <citation type="submission" date="2015-09" db="EMBL/GenBank/DDBJ databases">
        <title>Trachymyrmex zeteki WGS genome.</title>
        <authorList>
            <person name="Nygaard S."/>
            <person name="Hu H."/>
            <person name="Boomsma J."/>
            <person name="Zhang G."/>
        </authorList>
    </citation>
    <scope>NUCLEOTIDE SEQUENCE [LARGE SCALE GENOMIC DNA]</scope>
    <source>
        <strain evidence="1">Tzet28-1</strain>
        <tissue evidence="1">Whole body</tissue>
    </source>
</reference>
<protein>
    <submittedName>
        <fullName evidence="1">Uncharacterized protein</fullName>
    </submittedName>
</protein>
<gene>
    <name evidence="1" type="ORF">ALC60_06319</name>
</gene>
<dbReference type="Proteomes" id="UP000075809">
    <property type="component" value="Unassembled WGS sequence"/>
</dbReference>
<sequence length="302" mass="33619">MSISTPVWTSTSFFPPPNSSRLWPSVRKKGTLSGNPIKGVREFSAKPERSRMELRAVSYREADVRGRESPDSGIPYIDHSSNIAATMQRSSNIAVTLQTLQGYWRGARLLGEPWIKINPSSVSCRTISVVLLLAQPADSAGLKYFPSPCGNYLTPVYLSSCGGGGARKIFEAIESNRKRGRGTNAKGVCLRFALPRGVKITHAGYSLVDEETHIFLDGFVSRGFVLELGRVGGRRISVVENKPSEEVYTKNALKKHETEICFSRRLKEHILSRHAHISEKPYKCHQYREKCALKNAGQPKRN</sequence>
<name>A0A151X2Q0_9HYME</name>
<evidence type="ECO:0000313" key="1">
    <source>
        <dbReference type="EMBL" id="KYQ54717.1"/>
    </source>
</evidence>
<accession>A0A151X2Q0</accession>
<keyword evidence="2" id="KW-1185">Reference proteome</keyword>